<gene>
    <name evidence="1" type="ORF">GGP82_002441</name>
</gene>
<dbReference type="RefSeq" id="WP_259083815.1">
    <property type="nucleotide sequence ID" value="NZ_JANTYZ010000007.1"/>
</dbReference>
<dbReference type="EMBL" id="JANTYZ010000007">
    <property type="protein sequence ID" value="MCS3865877.1"/>
    <property type="molecule type" value="Genomic_DNA"/>
</dbReference>
<comment type="caution">
    <text evidence="1">The sequence shown here is derived from an EMBL/GenBank/DDBJ whole genome shotgun (WGS) entry which is preliminary data.</text>
</comment>
<protein>
    <submittedName>
        <fullName evidence="1">Uncharacterized protein</fullName>
    </submittedName>
</protein>
<evidence type="ECO:0000313" key="1">
    <source>
        <dbReference type="EMBL" id="MCS3865877.1"/>
    </source>
</evidence>
<evidence type="ECO:0000313" key="2">
    <source>
        <dbReference type="Proteomes" id="UP001155034"/>
    </source>
</evidence>
<dbReference type="Proteomes" id="UP001155034">
    <property type="component" value="Unassembled WGS sequence"/>
</dbReference>
<reference evidence="1" key="1">
    <citation type="submission" date="2022-08" db="EMBL/GenBank/DDBJ databases">
        <title>Genomic Encyclopedia of Type Strains, Phase V (KMG-V): Genome sequencing to study the core and pangenomes of soil and plant-associated prokaryotes.</title>
        <authorList>
            <person name="Whitman W."/>
        </authorList>
    </citation>
    <scope>NUCLEOTIDE SEQUENCE</scope>
    <source>
        <strain evidence="1">SP2016B</strain>
    </source>
</reference>
<name>A0A9X2U2Q6_9BACT</name>
<organism evidence="1 2">
    <name type="scientific">Salinibacter ruber</name>
    <dbReference type="NCBI Taxonomy" id="146919"/>
    <lineage>
        <taxon>Bacteria</taxon>
        <taxon>Pseudomonadati</taxon>
        <taxon>Rhodothermota</taxon>
        <taxon>Rhodothermia</taxon>
        <taxon>Rhodothermales</taxon>
        <taxon>Salinibacteraceae</taxon>
        <taxon>Salinibacter</taxon>
    </lineage>
</organism>
<accession>A0A9X2U2Q6</accession>
<sequence>MYRHSHESFSSMNLRYDPARIVTGVGYDDTTRISRAASGSGGAIPDRTRLIRDHPAPLGVLAVQVPSTPGLQVELIKVDEGSDNVLWGPVRSEVIGLWHEKRGRSYEVPVELESGQRLDLRTRNFGEAVEGDVRVRGLRPEQLSDYKQDIQGDMGEVPAQAFATLSMDVPAGGAEQQIVTVPTGDWCFDRAYLTVTTQAPAPAMPSVSLSMDERSLFDGVPFTEREVYFPLQRLRRKMKLSVSSSQAPLQADIVVPLYRSDILLDKSYDTTETRDR</sequence>
<dbReference type="AlphaFoldDB" id="A0A9X2U2Q6"/>
<proteinExistence type="predicted"/>